<organism evidence="11 12">
    <name type="scientific">Desulfonema magnum</name>
    <dbReference type="NCBI Taxonomy" id="45655"/>
    <lineage>
        <taxon>Bacteria</taxon>
        <taxon>Pseudomonadati</taxon>
        <taxon>Thermodesulfobacteriota</taxon>
        <taxon>Desulfobacteria</taxon>
        <taxon>Desulfobacterales</taxon>
        <taxon>Desulfococcaceae</taxon>
        <taxon>Desulfonema</taxon>
    </lineage>
</organism>
<feature type="repeat" description="TPR" evidence="8">
    <location>
        <begin position="238"/>
        <end position="271"/>
    </location>
</feature>
<evidence type="ECO:0000256" key="4">
    <source>
        <dbReference type="ARBA" id="ARBA00022676"/>
    </source>
</evidence>
<dbReference type="SMART" id="SM00028">
    <property type="entry name" value="TPR"/>
    <property type="match status" value="10"/>
</dbReference>
<keyword evidence="12" id="KW-1185">Reference proteome</keyword>
<protein>
    <recommendedName>
        <fullName evidence="3">protein O-GlcNAc transferase</fullName>
        <ecNumber evidence="3">2.4.1.255</ecNumber>
    </recommendedName>
</protein>
<reference evidence="11" key="1">
    <citation type="journal article" date="2021" name="Microb. Physiol.">
        <title>Proteogenomic Insights into the Physiology of Marine, Sulfate-Reducing, Filamentous Desulfonema limicola and Desulfonema magnum.</title>
        <authorList>
            <person name="Schnaars V."/>
            <person name="Wohlbrand L."/>
            <person name="Scheve S."/>
            <person name="Hinrichs C."/>
            <person name="Reinhardt R."/>
            <person name="Rabus R."/>
        </authorList>
    </citation>
    <scope>NUCLEOTIDE SEQUENCE</scope>
    <source>
        <strain evidence="11">4be13</strain>
    </source>
</reference>
<feature type="repeat" description="TPR" evidence="8">
    <location>
        <begin position="340"/>
        <end position="373"/>
    </location>
</feature>
<sequence length="868" mass="99077">MSRKKKKTKKQKISGAVKKSEKKNISLNASSSDPDHEFQKAVQYHQTGQLEQAEKIYRKILESHPNHSDSLHLFGVLSHQTGKKDMAADLIRQAIRIDPNRPTYHNNLGIVFQSQGKLNEAIACYQNTLKIKSDFADAYNNMGFALQDQKKLDEAIECYQKALEIKPNYVDAYNNIGTAFKDQGKTEDAIAAYQKAIQFRPDYAEAYHNMGMAFKDQRKPDQALACYQKALEIRPEYVEVLNNMGNLLKDCGKFNEAVSCYQKALEIKPDFAEAFNSMGTAFKEKGRFNDALACYQKVLQIKPDDVSAYLNIGNTLQDQGKADQAILCYQKALEIKPDYAIAYDNMRNAYIYQGKLAEAISCCEKSLEIRPDPGIEIRKALMLPVIYESKEQIEYYRNKICEEINTLKNKGITLRDPHKQVGSTNFYLAYHGLNDREIQQKIASFYLETGNWKLETGNWKLETGNWKLETGNWKLETGNWKLETRNSKLRPKFPVSSFKFQAPSFKFPIKIGIVSMHLYNMNQQTIGKLNRGIIKNLSREKFYVKLFRFPGGESHLIESINEGADEVVDLPTEMKPAAEIIAGHSLDVLFYPDIGMDSLTYFLAFSRLAPVQCVTWGHPVTTGIPNMDYFISSELLEPPGAQDHYSEQLVLLKRLPVYYYPPELPEEWPSREKFGLPHGYHLYICPQAPFKFHPDFDAALGAILRRDPRGLLILIEGHAFEHWAKLLLDRFRKTFPDVIDRVRFLKAMPTKDFLCLLRVADALLEPPYFGGGNTTYESFACGVPIVTWPGPFMRGRVTLGCYKQMGVTDCIASDPQSYIEIALRLANDKAWKAEVSDKIRANAGAIFEDADAVRELERFFERAVRKCR</sequence>
<dbReference type="InterPro" id="IPR011990">
    <property type="entry name" value="TPR-like_helical_dom_sf"/>
</dbReference>
<feature type="repeat" description="TPR" evidence="8">
    <location>
        <begin position="34"/>
        <end position="67"/>
    </location>
</feature>
<evidence type="ECO:0000256" key="8">
    <source>
        <dbReference type="PROSITE-ProRule" id="PRU00339"/>
    </source>
</evidence>
<dbReference type="InterPro" id="IPR037919">
    <property type="entry name" value="OGT"/>
</dbReference>
<evidence type="ECO:0000256" key="5">
    <source>
        <dbReference type="ARBA" id="ARBA00022679"/>
    </source>
</evidence>
<dbReference type="Pfam" id="PF13181">
    <property type="entry name" value="TPR_8"/>
    <property type="match status" value="1"/>
</dbReference>
<keyword evidence="4" id="KW-0328">Glycosyltransferase</keyword>
<dbReference type="InterPro" id="IPR029489">
    <property type="entry name" value="OGT/SEC/SPY_C"/>
</dbReference>
<keyword evidence="7 8" id="KW-0802">TPR repeat</keyword>
<evidence type="ECO:0000259" key="10">
    <source>
        <dbReference type="Pfam" id="PF13844"/>
    </source>
</evidence>
<evidence type="ECO:0000256" key="1">
    <source>
        <dbReference type="ARBA" id="ARBA00004922"/>
    </source>
</evidence>
<dbReference type="PROSITE" id="PS50293">
    <property type="entry name" value="TPR_REGION"/>
    <property type="match status" value="6"/>
</dbReference>
<feature type="repeat" description="TPR" evidence="8">
    <location>
        <begin position="170"/>
        <end position="203"/>
    </location>
</feature>
<dbReference type="PROSITE" id="PS50005">
    <property type="entry name" value="TPR"/>
    <property type="match status" value="10"/>
</dbReference>
<dbReference type="PANTHER" id="PTHR44366:SF1">
    <property type="entry name" value="UDP-N-ACETYLGLUCOSAMINE--PEPTIDE N-ACETYLGLUCOSAMINYLTRANSFERASE 110 KDA SUBUNIT"/>
    <property type="match status" value="1"/>
</dbReference>
<evidence type="ECO:0000256" key="9">
    <source>
        <dbReference type="SAM" id="MobiDB-lite"/>
    </source>
</evidence>
<dbReference type="Proteomes" id="UP000663722">
    <property type="component" value="Chromosome"/>
</dbReference>
<keyword evidence="6" id="KW-0677">Repeat</keyword>
<evidence type="ECO:0000256" key="3">
    <source>
        <dbReference type="ARBA" id="ARBA00011970"/>
    </source>
</evidence>
<keyword evidence="5" id="KW-0808">Transferase</keyword>
<dbReference type="Pfam" id="PF13176">
    <property type="entry name" value="TPR_7"/>
    <property type="match status" value="1"/>
</dbReference>
<dbReference type="Gene3D" id="3.40.50.2000">
    <property type="entry name" value="Glycogen Phosphorylase B"/>
    <property type="match status" value="1"/>
</dbReference>
<feature type="repeat" description="TPR" evidence="8">
    <location>
        <begin position="68"/>
        <end position="101"/>
    </location>
</feature>
<accession>A0A975BT31</accession>
<dbReference type="GO" id="GO:0097363">
    <property type="term" value="F:protein O-acetylglucosaminyltransferase activity"/>
    <property type="evidence" value="ECO:0007669"/>
    <property type="project" value="UniProtKB-EC"/>
</dbReference>
<feature type="repeat" description="TPR" evidence="8">
    <location>
        <begin position="204"/>
        <end position="237"/>
    </location>
</feature>
<name>A0A975BT31_9BACT</name>
<evidence type="ECO:0000313" key="12">
    <source>
        <dbReference type="Proteomes" id="UP000663722"/>
    </source>
</evidence>
<proteinExistence type="inferred from homology"/>
<evidence type="ECO:0000256" key="7">
    <source>
        <dbReference type="ARBA" id="ARBA00022803"/>
    </source>
</evidence>
<feature type="repeat" description="TPR" evidence="8">
    <location>
        <begin position="136"/>
        <end position="169"/>
    </location>
</feature>
<dbReference type="SUPFAM" id="SSF53756">
    <property type="entry name" value="UDP-Glycosyltransferase/glycogen phosphorylase"/>
    <property type="match status" value="1"/>
</dbReference>
<dbReference type="Gene3D" id="3.40.50.11380">
    <property type="match status" value="1"/>
</dbReference>
<dbReference type="Pfam" id="PF00515">
    <property type="entry name" value="TPR_1"/>
    <property type="match status" value="2"/>
</dbReference>
<dbReference type="GO" id="GO:0006493">
    <property type="term" value="P:protein O-linked glycosylation"/>
    <property type="evidence" value="ECO:0007669"/>
    <property type="project" value="InterPro"/>
</dbReference>
<dbReference type="EMBL" id="CP061800">
    <property type="protein sequence ID" value="QTA91146.1"/>
    <property type="molecule type" value="Genomic_DNA"/>
</dbReference>
<comment type="similarity">
    <text evidence="2">Belongs to the glycosyltransferase 41 family. O-GlcNAc transferase subfamily.</text>
</comment>
<dbReference type="EC" id="2.4.1.255" evidence="3"/>
<comment type="pathway">
    <text evidence="1">Protein modification; protein glycosylation.</text>
</comment>
<evidence type="ECO:0000313" key="11">
    <source>
        <dbReference type="EMBL" id="QTA91146.1"/>
    </source>
</evidence>
<feature type="repeat" description="TPR" evidence="8">
    <location>
        <begin position="272"/>
        <end position="305"/>
    </location>
</feature>
<feature type="domain" description="O-GlcNAc transferase C-terminal" evidence="10">
    <location>
        <begin position="670"/>
        <end position="841"/>
    </location>
</feature>
<dbReference type="Pfam" id="PF13414">
    <property type="entry name" value="TPR_11"/>
    <property type="match status" value="1"/>
</dbReference>
<dbReference type="SUPFAM" id="SSF48452">
    <property type="entry name" value="TPR-like"/>
    <property type="match status" value="2"/>
</dbReference>
<dbReference type="InterPro" id="IPR019734">
    <property type="entry name" value="TPR_rpt"/>
</dbReference>
<feature type="compositionally biased region" description="Basic residues" evidence="9">
    <location>
        <begin position="1"/>
        <end position="12"/>
    </location>
</feature>
<dbReference type="Pfam" id="PF13424">
    <property type="entry name" value="TPR_12"/>
    <property type="match status" value="1"/>
</dbReference>
<dbReference type="Pfam" id="PF13432">
    <property type="entry name" value="TPR_16"/>
    <property type="match status" value="1"/>
</dbReference>
<evidence type="ECO:0000256" key="2">
    <source>
        <dbReference type="ARBA" id="ARBA00005386"/>
    </source>
</evidence>
<evidence type="ECO:0000256" key="6">
    <source>
        <dbReference type="ARBA" id="ARBA00022737"/>
    </source>
</evidence>
<dbReference type="PANTHER" id="PTHR44366">
    <property type="entry name" value="UDP-N-ACETYLGLUCOSAMINE--PEPTIDE N-ACETYLGLUCOSAMINYLTRANSFERASE 110 KDA SUBUNIT"/>
    <property type="match status" value="1"/>
</dbReference>
<feature type="region of interest" description="Disordered" evidence="9">
    <location>
        <begin position="1"/>
        <end position="36"/>
    </location>
</feature>
<dbReference type="Gene3D" id="1.25.40.10">
    <property type="entry name" value="Tetratricopeptide repeat domain"/>
    <property type="match status" value="5"/>
</dbReference>
<dbReference type="RefSeq" id="WP_207679041.1">
    <property type="nucleotide sequence ID" value="NZ_CP061800.1"/>
</dbReference>
<feature type="repeat" description="TPR" evidence="8">
    <location>
        <begin position="102"/>
        <end position="135"/>
    </location>
</feature>
<dbReference type="AlphaFoldDB" id="A0A975BT31"/>
<feature type="repeat" description="TPR" evidence="8">
    <location>
        <begin position="306"/>
        <end position="339"/>
    </location>
</feature>
<dbReference type="KEGG" id="dmm:dnm_072110"/>
<dbReference type="Pfam" id="PF13844">
    <property type="entry name" value="Glyco_transf_41"/>
    <property type="match status" value="1"/>
</dbReference>
<gene>
    <name evidence="11" type="ORF">dnm_072110</name>
</gene>